<dbReference type="OrthoDB" id="9805629at2"/>
<dbReference type="GO" id="GO:0009307">
    <property type="term" value="P:DNA restriction-modification system"/>
    <property type="evidence" value="ECO:0007669"/>
    <property type="project" value="InterPro"/>
</dbReference>
<dbReference type="GO" id="GO:0032259">
    <property type="term" value="P:methylation"/>
    <property type="evidence" value="ECO:0007669"/>
    <property type="project" value="UniProtKB-KW"/>
</dbReference>
<dbReference type="EC" id="2.1.1.72" evidence="2"/>
<keyword evidence="7" id="KW-0175">Coiled coil</keyword>
<dbReference type="REBASE" id="23055">
    <property type="entry name" value="M.LblMEDORF17200P"/>
</dbReference>
<dbReference type="HOGENOM" id="CLU_063430_4_0_10"/>
<evidence type="ECO:0000256" key="6">
    <source>
        <dbReference type="ARBA" id="ARBA00047942"/>
    </source>
</evidence>
<dbReference type="InterPro" id="IPR012327">
    <property type="entry name" value="MeTrfase_D12"/>
</dbReference>
<dbReference type="PIRSF" id="PIRSF000398">
    <property type="entry name" value="M_m6A_EcoRV"/>
    <property type="match status" value="1"/>
</dbReference>
<dbReference type="Proteomes" id="UP000001601">
    <property type="component" value="Unassembled WGS sequence"/>
</dbReference>
<dbReference type="GO" id="GO:1904047">
    <property type="term" value="F:S-adenosyl-L-methionine binding"/>
    <property type="evidence" value="ECO:0007669"/>
    <property type="project" value="TreeGrafter"/>
</dbReference>
<dbReference type="Pfam" id="PF02086">
    <property type="entry name" value="MethyltransfD12"/>
    <property type="match status" value="1"/>
</dbReference>
<dbReference type="PANTHER" id="PTHR30481:SF2">
    <property type="entry name" value="SITE-SPECIFIC DNA-METHYLTRANSFERASE (ADENINE-SPECIFIC)"/>
    <property type="match status" value="1"/>
</dbReference>
<dbReference type="FunFam" id="1.10.1020.10:FF:000002">
    <property type="entry name" value="D12 Class N6 Adenine-Specific DNA Methyltransferase"/>
    <property type="match status" value="1"/>
</dbReference>
<dbReference type="InterPro" id="IPR012263">
    <property type="entry name" value="M_m6A_EcoRV"/>
</dbReference>
<comment type="caution">
    <text evidence="8">The sequence shown here is derived from an EMBL/GenBank/DDBJ whole genome shotgun (WGS) entry which is preliminary data.</text>
</comment>
<dbReference type="GO" id="GO:0043565">
    <property type="term" value="F:sequence-specific DNA binding"/>
    <property type="evidence" value="ECO:0007669"/>
    <property type="project" value="TreeGrafter"/>
</dbReference>
<keyword evidence="4 8" id="KW-0808">Transferase</keyword>
<dbReference type="PRINTS" id="PR00505">
    <property type="entry name" value="D12N6MTFRASE"/>
</dbReference>
<evidence type="ECO:0000256" key="5">
    <source>
        <dbReference type="ARBA" id="ARBA00022691"/>
    </source>
</evidence>
<organism evidence="8 9">
    <name type="scientific">Leeuwenhoekiella blandensis (strain CECT 7118 / CCUG 51940 / KCTC 22103 / MED217)</name>
    <name type="common">Flavobacterium sp. (strain MED217)</name>
    <dbReference type="NCBI Taxonomy" id="398720"/>
    <lineage>
        <taxon>Bacteria</taxon>
        <taxon>Pseudomonadati</taxon>
        <taxon>Bacteroidota</taxon>
        <taxon>Flavobacteriia</taxon>
        <taxon>Flavobacteriales</taxon>
        <taxon>Flavobacteriaceae</taxon>
        <taxon>Leeuwenhoekiella</taxon>
    </lineage>
</organism>
<evidence type="ECO:0000256" key="2">
    <source>
        <dbReference type="ARBA" id="ARBA00011900"/>
    </source>
</evidence>
<evidence type="ECO:0000256" key="7">
    <source>
        <dbReference type="SAM" id="Coils"/>
    </source>
</evidence>
<dbReference type="RefSeq" id="WP_009781780.1">
    <property type="nucleotide sequence ID" value="NZ_CH672395.1"/>
</dbReference>
<dbReference type="SUPFAM" id="SSF53335">
    <property type="entry name" value="S-adenosyl-L-methionine-dependent methyltransferases"/>
    <property type="match status" value="1"/>
</dbReference>
<dbReference type="AlphaFoldDB" id="A3XHE0"/>
<dbReference type="Gene3D" id="1.10.1020.10">
    <property type="entry name" value="Adenine-specific Methyltransferase, Domain 2"/>
    <property type="match status" value="1"/>
</dbReference>
<dbReference type="PANTHER" id="PTHR30481">
    <property type="entry name" value="DNA ADENINE METHYLASE"/>
    <property type="match status" value="1"/>
</dbReference>
<evidence type="ECO:0000313" key="8">
    <source>
        <dbReference type="EMBL" id="EAQ51301.1"/>
    </source>
</evidence>
<accession>A3XHE0</accession>
<dbReference type="Gene3D" id="3.40.50.150">
    <property type="entry name" value="Vaccinia Virus protein VP39"/>
    <property type="match status" value="1"/>
</dbReference>
<evidence type="ECO:0000313" key="9">
    <source>
        <dbReference type="Proteomes" id="UP000001601"/>
    </source>
</evidence>
<evidence type="ECO:0000256" key="3">
    <source>
        <dbReference type="ARBA" id="ARBA00022603"/>
    </source>
</evidence>
<keyword evidence="3 8" id="KW-0489">Methyltransferase</keyword>
<evidence type="ECO:0000256" key="1">
    <source>
        <dbReference type="ARBA" id="ARBA00006594"/>
    </source>
</evidence>
<dbReference type="eggNOG" id="COG0338">
    <property type="taxonomic scope" value="Bacteria"/>
</dbReference>
<dbReference type="STRING" id="398720.MED217_17200"/>
<name>A3XHE0_LEEBM</name>
<sequence length="300" mass="35259">MFYSPLRYPGGKNKLSAFVAKICIDNKINGHYVEPYSGGASVALFLLLEGFVQQITINDRDRSIYAFWHSVLNKTNQLCERIQNAELTVDEWKKQREIQTNKEKADLLDLGFSTFYMNRTNRSGIINAGVIGGVNQTGNYLMDCRFNKIDLIARIKKIAKEKRRIHLFHKDALELIDKIQWEAENENIVFYFDPPYYLKADSLYMNHYEDKNHKDVSEKIKSIENIKWIVSYDNVSKIRELYSDCSYKAFEFKHTAYEIRDGKEILFFSKNIIEPDIENWNPLKFKLVRGKTENNIVYKT</sequence>
<gene>
    <name evidence="8" type="ORF">MED217_17200</name>
</gene>
<dbReference type="GO" id="GO:0006298">
    <property type="term" value="P:mismatch repair"/>
    <property type="evidence" value="ECO:0007669"/>
    <property type="project" value="TreeGrafter"/>
</dbReference>
<dbReference type="GO" id="GO:0009007">
    <property type="term" value="F:site-specific DNA-methyltransferase (adenine-specific) activity"/>
    <property type="evidence" value="ECO:0007669"/>
    <property type="project" value="UniProtKB-EC"/>
</dbReference>
<keyword evidence="5" id="KW-0949">S-adenosyl-L-methionine</keyword>
<dbReference type="InterPro" id="IPR023095">
    <property type="entry name" value="Ade_MeTrfase_dom_2"/>
</dbReference>
<feature type="coiled-coil region" evidence="7">
    <location>
        <begin position="75"/>
        <end position="102"/>
    </location>
</feature>
<reference evidence="8 9" key="1">
    <citation type="journal article" date="2007" name="Nature">
        <title>Light stimulates growth of proteorhodopsin-containing marine Flavobacteria.</title>
        <authorList>
            <person name="Gomez-Consarnau L."/>
            <person name="Gonzalez J.M."/>
            <person name="Coll-Llado M."/>
            <person name="Gourdon P."/>
            <person name="Pascher T."/>
            <person name="Neutze R."/>
            <person name="Pedros-Alio C."/>
            <person name="Pinhassi J."/>
        </authorList>
    </citation>
    <scope>NUCLEOTIDE SEQUENCE [LARGE SCALE GENOMIC DNA]</scope>
    <source>
        <strain evidence="8 9">MED217</strain>
    </source>
</reference>
<keyword evidence="9" id="KW-1185">Reference proteome</keyword>
<comment type="catalytic activity">
    <reaction evidence="6">
        <text>a 2'-deoxyadenosine in DNA + S-adenosyl-L-methionine = an N(6)-methyl-2'-deoxyadenosine in DNA + S-adenosyl-L-homocysteine + H(+)</text>
        <dbReference type="Rhea" id="RHEA:15197"/>
        <dbReference type="Rhea" id="RHEA-COMP:12418"/>
        <dbReference type="Rhea" id="RHEA-COMP:12419"/>
        <dbReference type="ChEBI" id="CHEBI:15378"/>
        <dbReference type="ChEBI" id="CHEBI:57856"/>
        <dbReference type="ChEBI" id="CHEBI:59789"/>
        <dbReference type="ChEBI" id="CHEBI:90615"/>
        <dbReference type="ChEBI" id="CHEBI:90616"/>
        <dbReference type="EC" id="2.1.1.72"/>
    </reaction>
</comment>
<dbReference type="EMBL" id="AANC01000001">
    <property type="protein sequence ID" value="EAQ51301.1"/>
    <property type="molecule type" value="Genomic_DNA"/>
</dbReference>
<proteinExistence type="inferred from homology"/>
<dbReference type="InterPro" id="IPR029063">
    <property type="entry name" value="SAM-dependent_MTases_sf"/>
</dbReference>
<evidence type="ECO:0000256" key="4">
    <source>
        <dbReference type="ARBA" id="ARBA00022679"/>
    </source>
</evidence>
<protein>
    <recommendedName>
        <fullName evidence="2">site-specific DNA-methyltransferase (adenine-specific)</fullName>
        <ecNumber evidence="2">2.1.1.72</ecNumber>
    </recommendedName>
</protein>
<comment type="similarity">
    <text evidence="1">Belongs to the N(4)/N(6)-methyltransferase family.</text>
</comment>